<dbReference type="EMBL" id="FNKD01000003">
    <property type="protein sequence ID" value="SDQ90653.1"/>
    <property type="molecule type" value="Genomic_DNA"/>
</dbReference>
<proteinExistence type="predicted"/>
<dbReference type="Proteomes" id="UP000199444">
    <property type="component" value="Unassembled WGS sequence"/>
</dbReference>
<organism evidence="2 3">
    <name type="scientific">Virgibacillus salinus</name>
    <dbReference type="NCBI Taxonomy" id="553311"/>
    <lineage>
        <taxon>Bacteria</taxon>
        <taxon>Bacillati</taxon>
        <taxon>Bacillota</taxon>
        <taxon>Bacilli</taxon>
        <taxon>Bacillales</taxon>
        <taxon>Bacillaceae</taxon>
        <taxon>Virgibacillus</taxon>
    </lineage>
</organism>
<keyword evidence="1" id="KW-0812">Transmembrane</keyword>
<keyword evidence="3" id="KW-1185">Reference proteome</keyword>
<evidence type="ECO:0000313" key="2">
    <source>
        <dbReference type="EMBL" id="SDQ90653.1"/>
    </source>
</evidence>
<evidence type="ECO:0000256" key="1">
    <source>
        <dbReference type="SAM" id="Phobius"/>
    </source>
</evidence>
<reference evidence="2 3" key="1">
    <citation type="submission" date="2016-10" db="EMBL/GenBank/DDBJ databases">
        <authorList>
            <person name="de Groot N.N."/>
        </authorList>
    </citation>
    <scope>NUCLEOTIDE SEQUENCE [LARGE SCALE GENOMIC DNA]</scope>
    <source>
        <strain evidence="2 3">CGMCC 1.10449</strain>
    </source>
</reference>
<evidence type="ECO:0000313" key="3">
    <source>
        <dbReference type="Proteomes" id="UP000199444"/>
    </source>
</evidence>
<keyword evidence="1" id="KW-0472">Membrane</keyword>
<dbReference type="AlphaFoldDB" id="A0A1H1EPJ1"/>
<feature type="transmembrane region" description="Helical" evidence="1">
    <location>
        <begin position="26"/>
        <end position="48"/>
    </location>
</feature>
<keyword evidence="1" id="KW-1133">Transmembrane helix</keyword>
<protein>
    <submittedName>
        <fullName evidence="2">Uncharacterized protein</fullName>
    </submittedName>
</protein>
<name>A0A1H1EPJ1_9BACI</name>
<accession>A0A1H1EPJ1</accession>
<sequence>MKIKGVCENTEQSLGMYHSVNVNVQVAAMEVFLMAFFIGILIAWLFYFNYLRKPAENSYIPSFKLRYENIGTDQNEKRERIEPSFITRYINVLEADGGRIINLSRQMKENAVEVFECEDQDSADNTIDLLLTTFSGSVADHDARPLYINITNEDQIINITISNDRDDNAIEVVKCMDERECKDLIRKVESHYEKYRPVLVYMRGST</sequence>
<gene>
    <name evidence="2" type="ORF">SAMN05216231_2986</name>
</gene>